<comment type="caution">
    <text evidence="4">The sequence shown here is derived from an EMBL/GenBank/DDBJ whole genome shotgun (WGS) entry which is preliminary data.</text>
</comment>
<feature type="domain" description="AMP-dependent synthetase/ligase" evidence="2">
    <location>
        <begin position="22"/>
        <end position="381"/>
    </location>
</feature>
<evidence type="ECO:0000313" key="5">
    <source>
        <dbReference type="Proteomes" id="UP000193498"/>
    </source>
</evidence>
<dbReference type="Gene3D" id="3.30.300.30">
    <property type="match status" value="1"/>
</dbReference>
<dbReference type="AlphaFoldDB" id="A0A1Y1Z755"/>
<dbReference type="PROSITE" id="PS00455">
    <property type="entry name" value="AMP_BINDING"/>
    <property type="match status" value="1"/>
</dbReference>
<dbReference type="InterPro" id="IPR042099">
    <property type="entry name" value="ANL_N_sf"/>
</dbReference>
<dbReference type="Pfam" id="PF00501">
    <property type="entry name" value="AMP-binding"/>
    <property type="match status" value="1"/>
</dbReference>
<dbReference type="OrthoDB" id="2962993at2759"/>
<dbReference type="CDD" id="cd05941">
    <property type="entry name" value="MCS"/>
    <property type="match status" value="1"/>
</dbReference>
<dbReference type="InterPro" id="IPR025110">
    <property type="entry name" value="AMP-bd_C"/>
</dbReference>
<keyword evidence="5" id="KW-1185">Reference proteome</keyword>
<evidence type="ECO:0000256" key="1">
    <source>
        <dbReference type="ARBA" id="ARBA00006432"/>
    </source>
</evidence>
<organism evidence="4 5">
    <name type="scientific">Basidiobolus meristosporus CBS 931.73</name>
    <dbReference type="NCBI Taxonomy" id="1314790"/>
    <lineage>
        <taxon>Eukaryota</taxon>
        <taxon>Fungi</taxon>
        <taxon>Fungi incertae sedis</taxon>
        <taxon>Zoopagomycota</taxon>
        <taxon>Entomophthoromycotina</taxon>
        <taxon>Basidiobolomycetes</taxon>
        <taxon>Basidiobolales</taxon>
        <taxon>Basidiobolaceae</taxon>
        <taxon>Basidiobolus</taxon>
    </lineage>
</organism>
<keyword evidence="4" id="KW-0436">Ligase</keyword>
<evidence type="ECO:0000259" key="2">
    <source>
        <dbReference type="Pfam" id="PF00501"/>
    </source>
</evidence>
<evidence type="ECO:0000313" key="4">
    <source>
        <dbReference type="EMBL" id="ORY06112.1"/>
    </source>
</evidence>
<dbReference type="InterPro" id="IPR045851">
    <property type="entry name" value="AMP-bd_C_sf"/>
</dbReference>
<dbReference type="Gene3D" id="3.40.50.12780">
    <property type="entry name" value="N-terminal domain of ligase-like"/>
    <property type="match status" value="1"/>
</dbReference>
<dbReference type="SUPFAM" id="SSF56801">
    <property type="entry name" value="Acetyl-CoA synthetase-like"/>
    <property type="match status" value="1"/>
</dbReference>
<dbReference type="PANTHER" id="PTHR43201">
    <property type="entry name" value="ACYL-COA SYNTHETASE"/>
    <property type="match status" value="1"/>
</dbReference>
<dbReference type="InterPro" id="IPR000873">
    <property type="entry name" value="AMP-dep_synth/lig_dom"/>
</dbReference>
<dbReference type="InterPro" id="IPR020845">
    <property type="entry name" value="AMP-binding_CS"/>
</dbReference>
<dbReference type="GO" id="GO:0006631">
    <property type="term" value="P:fatty acid metabolic process"/>
    <property type="evidence" value="ECO:0007669"/>
    <property type="project" value="TreeGrafter"/>
</dbReference>
<dbReference type="Proteomes" id="UP000193498">
    <property type="component" value="Unassembled WGS sequence"/>
</dbReference>
<feature type="domain" description="AMP-binding enzyme C-terminal" evidence="3">
    <location>
        <begin position="433"/>
        <end position="510"/>
    </location>
</feature>
<reference evidence="4 5" key="1">
    <citation type="submission" date="2016-07" db="EMBL/GenBank/DDBJ databases">
        <title>Pervasive Adenine N6-methylation of Active Genes in Fungi.</title>
        <authorList>
            <consortium name="DOE Joint Genome Institute"/>
            <person name="Mondo S.J."/>
            <person name="Dannebaum R.O."/>
            <person name="Kuo R.C."/>
            <person name="Labutti K."/>
            <person name="Haridas S."/>
            <person name="Kuo A."/>
            <person name="Salamov A."/>
            <person name="Ahrendt S.R."/>
            <person name="Lipzen A."/>
            <person name="Sullivan W."/>
            <person name="Andreopoulos W.B."/>
            <person name="Clum A."/>
            <person name="Lindquist E."/>
            <person name="Daum C."/>
            <person name="Ramamoorthy G.K."/>
            <person name="Gryganskyi A."/>
            <person name="Culley D."/>
            <person name="Magnuson J.K."/>
            <person name="James T.Y."/>
            <person name="O'Malley M.A."/>
            <person name="Stajich J.E."/>
            <person name="Spatafora J.W."/>
            <person name="Visel A."/>
            <person name="Grigoriev I.V."/>
        </authorList>
    </citation>
    <scope>NUCLEOTIDE SEQUENCE [LARGE SCALE GENOMIC DNA]</scope>
    <source>
        <strain evidence="4 5">CBS 931.73</strain>
    </source>
</reference>
<dbReference type="STRING" id="1314790.A0A1Y1Z755"/>
<sequence>MPILANIPTLPNLTLFREAVASAKKLGTKPAIVDITGQYSYGQLLGDVVKLKEQLTGADLKEEKVAYLCPNGYNYVVTQWSIWASGGVAVPLCASHPPAEMEYSITDSEASIVISSPEYEQTVKPLAEKLGKRYICFKGFKTSEPIDLQDCDFLDMDESRHAMIMYTSGTTGKPKGVVSTHTNIKAQVTSLVEAWKWTSQDKLLHVLPLHHTHGVIVALTCGLWSGATVEMMRKFNANDVWERFMAKERDLTLFMAVPTIYAKLRDAYHKLSPEKKTEATESCKQFRLMISGSAPLPSKLLNEWEQISHFKLLERYGMTEIGMALSNPIGDPALRKESCVGLPLPGVEVRLKTEDGRIITSEQDVPGEIQVRGDNVFKEYYNRPEATRETFDQDRWFKTGDIGCITTDGYYKILGRASTDIIKSGGYKISALEIEREILDYPGILDCAVVGPEDEEWGQKVAAVVLVEEDQNIELQALRDWASSRLAKYKLPSLLHVYKGGSLPRNVMGKVNKKQLVKIFDQAKE</sequence>
<dbReference type="GO" id="GO:0031956">
    <property type="term" value="F:medium-chain fatty acid-CoA ligase activity"/>
    <property type="evidence" value="ECO:0007669"/>
    <property type="project" value="TreeGrafter"/>
</dbReference>
<dbReference type="Pfam" id="PF13193">
    <property type="entry name" value="AMP-binding_C"/>
    <property type="match status" value="1"/>
</dbReference>
<dbReference type="EMBL" id="MCFE01000019">
    <property type="protein sequence ID" value="ORY06112.1"/>
    <property type="molecule type" value="Genomic_DNA"/>
</dbReference>
<evidence type="ECO:0000259" key="3">
    <source>
        <dbReference type="Pfam" id="PF13193"/>
    </source>
</evidence>
<name>A0A1Y1Z755_9FUNG</name>
<accession>A0A1Y1Z755</accession>
<comment type="similarity">
    <text evidence="1">Belongs to the ATP-dependent AMP-binding enzyme family.</text>
</comment>
<dbReference type="InParanoid" id="A0A1Y1Z755"/>
<gene>
    <name evidence="4" type="ORF">K493DRAFT_328020</name>
</gene>
<dbReference type="PANTHER" id="PTHR43201:SF8">
    <property type="entry name" value="ACYL-COA SYNTHETASE FAMILY MEMBER 3"/>
    <property type="match status" value="1"/>
</dbReference>
<proteinExistence type="inferred from homology"/>
<protein>
    <submittedName>
        <fullName evidence="4">AMP-dependent synthetase and ligase</fullName>
    </submittedName>
</protein>